<reference evidence="2" key="1">
    <citation type="submission" date="2017-02" db="EMBL/GenBank/DDBJ databases">
        <authorList>
            <person name="Varghese N."/>
            <person name="Submissions S."/>
        </authorList>
    </citation>
    <scope>NUCLEOTIDE SEQUENCE [LARGE SCALE GENOMIC DNA]</scope>
    <source>
        <strain evidence="2">DSM 23966</strain>
    </source>
</reference>
<proteinExistence type="predicted"/>
<dbReference type="InterPro" id="IPR025942">
    <property type="entry name" value="SpoVIF"/>
</dbReference>
<dbReference type="EMBL" id="FUYJ01000002">
    <property type="protein sequence ID" value="SKA96278.1"/>
    <property type="molecule type" value="Genomic_DNA"/>
</dbReference>
<evidence type="ECO:0000313" key="1">
    <source>
        <dbReference type="EMBL" id="SKA96278.1"/>
    </source>
</evidence>
<protein>
    <submittedName>
        <fullName evidence="1">Stage VI sporulation protein F</fullName>
    </submittedName>
</protein>
<accession>A0A1T4Y444</accession>
<dbReference type="Pfam" id="PF14069">
    <property type="entry name" value="SpoVIF"/>
    <property type="match status" value="1"/>
</dbReference>
<evidence type="ECO:0000313" key="2">
    <source>
        <dbReference type="Proteomes" id="UP000190042"/>
    </source>
</evidence>
<dbReference type="Proteomes" id="UP000190042">
    <property type="component" value="Unassembled WGS sequence"/>
</dbReference>
<gene>
    <name evidence="1" type="ORF">SAMN04244570_1794</name>
</gene>
<sequence length="84" mass="9557">MNDSFFRKIESKTGVPMEEVFALANAIQFADFKDERQVRKIVQKVSQLARKDVPQHVEDELVNSIIQSGKGLNLNDINHMLDGN</sequence>
<dbReference type="RefSeq" id="WP_009765702.1">
    <property type="nucleotide sequence ID" value="NZ_FUYJ01000002.1"/>
</dbReference>
<dbReference type="AlphaFoldDB" id="A0A1T4Y444"/>
<keyword evidence="2" id="KW-1185">Reference proteome</keyword>
<organism evidence="1 2">
    <name type="scientific">Sporosarcina newyorkensis</name>
    <dbReference type="NCBI Taxonomy" id="759851"/>
    <lineage>
        <taxon>Bacteria</taxon>
        <taxon>Bacillati</taxon>
        <taxon>Bacillota</taxon>
        <taxon>Bacilli</taxon>
        <taxon>Bacillales</taxon>
        <taxon>Caryophanaceae</taxon>
        <taxon>Sporosarcina</taxon>
    </lineage>
</organism>
<name>A0A1T4Y444_9BACL</name>